<dbReference type="PANTHER" id="PTHR43031">
    <property type="entry name" value="FAD-DEPENDENT OXIDOREDUCTASE"/>
    <property type="match status" value="1"/>
</dbReference>
<dbReference type="SUPFAM" id="SSF52821">
    <property type="entry name" value="Rhodanese/Cell cycle control phosphatase"/>
    <property type="match status" value="1"/>
</dbReference>
<dbReference type="SMART" id="SM00450">
    <property type="entry name" value="RHOD"/>
    <property type="match status" value="1"/>
</dbReference>
<dbReference type="Gene3D" id="3.40.250.10">
    <property type="entry name" value="Rhodanese-like domain"/>
    <property type="match status" value="1"/>
</dbReference>
<dbReference type="RefSeq" id="WP_390352754.1">
    <property type="nucleotide sequence ID" value="NZ_JBHUIZ010000003.1"/>
</dbReference>
<dbReference type="Pfam" id="PF00581">
    <property type="entry name" value="Rhodanese"/>
    <property type="match status" value="1"/>
</dbReference>
<organism evidence="2 3">
    <name type="scientific">Tigheibacillus halophilus</name>
    <dbReference type="NCBI Taxonomy" id="361280"/>
    <lineage>
        <taxon>Bacteria</taxon>
        <taxon>Bacillati</taxon>
        <taxon>Bacillota</taxon>
        <taxon>Bacilli</taxon>
        <taxon>Bacillales</taxon>
        <taxon>Bacillaceae</taxon>
        <taxon>Tigheibacillus</taxon>
    </lineage>
</organism>
<evidence type="ECO:0000259" key="1">
    <source>
        <dbReference type="PROSITE" id="PS50206"/>
    </source>
</evidence>
<dbReference type="CDD" id="cd00158">
    <property type="entry name" value="RHOD"/>
    <property type="match status" value="1"/>
</dbReference>
<dbReference type="InterPro" id="IPR001763">
    <property type="entry name" value="Rhodanese-like_dom"/>
</dbReference>
<evidence type="ECO:0000313" key="2">
    <source>
        <dbReference type="EMBL" id="MDY0396156.1"/>
    </source>
</evidence>
<evidence type="ECO:0000313" key="3">
    <source>
        <dbReference type="Proteomes" id="UP001281447"/>
    </source>
</evidence>
<dbReference type="PANTHER" id="PTHR43031:SF17">
    <property type="entry name" value="SULFURTRANSFERASE YTWF-RELATED"/>
    <property type="match status" value="1"/>
</dbReference>
<dbReference type="Proteomes" id="UP001281447">
    <property type="component" value="Unassembled WGS sequence"/>
</dbReference>
<dbReference type="PROSITE" id="PS50206">
    <property type="entry name" value="RHODANESE_3"/>
    <property type="match status" value="1"/>
</dbReference>
<dbReference type="InterPro" id="IPR036873">
    <property type="entry name" value="Rhodanese-like_dom_sf"/>
</dbReference>
<dbReference type="InterPro" id="IPR050229">
    <property type="entry name" value="GlpE_sulfurtransferase"/>
</dbReference>
<proteinExistence type="predicted"/>
<accession>A0ABU5C9Z3</accession>
<sequence>MKEISTSELAEKKKTEPSISIVDVREDEEVAEGKIPGAKHIPLGELSERQGELDKDKHYYIVCRSGGRSSRACEFLNAQGFHTTNVAGGMLAWEDDVE</sequence>
<dbReference type="EMBL" id="JAWDIP010000004">
    <property type="protein sequence ID" value="MDY0396156.1"/>
    <property type="molecule type" value="Genomic_DNA"/>
</dbReference>
<keyword evidence="3" id="KW-1185">Reference proteome</keyword>
<comment type="caution">
    <text evidence="2">The sequence shown here is derived from an EMBL/GenBank/DDBJ whole genome shotgun (WGS) entry which is preliminary data.</text>
</comment>
<reference evidence="2 3" key="1">
    <citation type="submission" date="2023-10" db="EMBL/GenBank/DDBJ databases">
        <title>Virgibacillus halophilus 5B73C genome.</title>
        <authorList>
            <person name="Miliotis G."/>
            <person name="Sengupta P."/>
            <person name="Hameed A."/>
            <person name="Chuvochina M."/>
            <person name="Mcdonagh F."/>
            <person name="Simpson A.C."/>
            <person name="Singh N.K."/>
            <person name="Rekha P.D."/>
            <person name="Raman K."/>
            <person name="Hugenholtz P."/>
            <person name="Venkateswaran K."/>
        </authorList>
    </citation>
    <scope>NUCLEOTIDE SEQUENCE [LARGE SCALE GENOMIC DNA]</scope>
    <source>
        <strain evidence="2 3">5B73C</strain>
    </source>
</reference>
<name>A0ABU5C9Z3_9BACI</name>
<gene>
    <name evidence="2" type="ORF">RWE15_19605</name>
</gene>
<protein>
    <submittedName>
        <fullName evidence="2">Rhodanese-like domain-containing protein</fullName>
    </submittedName>
</protein>
<feature type="domain" description="Rhodanese" evidence="1">
    <location>
        <begin position="15"/>
        <end position="98"/>
    </location>
</feature>